<gene>
    <name evidence="9" type="ORF">KA717_28800</name>
</gene>
<dbReference type="EMBL" id="CP073041">
    <property type="protein sequence ID" value="UXE59712.1"/>
    <property type="molecule type" value="Genomic_DNA"/>
</dbReference>
<dbReference type="GO" id="GO:0032259">
    <property type="term" value="P:methylation"/>
    <property type="evidence" value="ECO:0007669"/>
    <property type="project" value="UniProtKB-KW"/>
</dbReference>
<dbReference type="Pfam" id="PF20466">
    <property type="entry name" value="MmeI_TRD"/>
    <property type="match status" value="1"/>
</dbReference>
<evidence type="ECO:0000256" key="1">
    <source>
        <dbReference type="ARBA" id="ARBA00011900"/>
    </source>
</evidence>
<reference evidence="9" key="1">
    <citation type="submission" date="2021-04" db="EMBL/GenBank/DDBJ databases">
        <title>Genome sequence of Woronichinia naegeliana from Washington state freshwater lake bloom.</title>
        <authorList>
            <person name="Dreher T.W."/>
        </authorList>
    </citation>
    <scope>NUCLEOTIDE SEQUENCE</scope>
    <source>
        <strain evidence="9">WA131</strain>
    </source>
</reference>
<accession>A0A977PUV6</accession>
<dbReference type="PROSITE" id="PS00092">
    <property type="entry name" value="N6_MTASE"/>
    <property type="match status" value="1"/>
</dbReference>
<evidence type="ECO:0000259" key="5">
    <source>
        <dbReference type="Pfam" id="PF20464"/>
    </source>
</evidence>
<name>A0A977PUV6_9CYAN</name>
<dbReference type="InterPro" id="IPR046820">
    <property type="entry name" value="MmeI_TRD"/>
</dbReference>
<dbReference type="Proteomes" id="UP001065613">
    <property type="component" value="Chromosome"/>
</dbReference>
<dbReference type="KEGG" id="wna:KA717_28800"/>
<evidence type="ECO:0000259" key="7">
    <source>
        <dbReference type="Pfam" id="PF20466"/>
    </source>
</evidence>
<dbReference type="Gene3D" id="3.40.50.150">
    <property type="entry name" value="Vaccinia Virus protein VP39"/>
    <property type="match status" value="1"/>
</dbReference>
<dbReference type="Pfam" id="PF20473">
    <property type="entry name" value="MmeI_Mtase"/>
    <property type="match status" value="1"/>
</dbReference>
<feature type="domain" description="MmeI-like DNA-methyltransferase" evidence="8">
    <location>
        <begin position="261"/>
        <end position="502"/>
    </location>
</feature>
<comment type="catalytic activity">
    <reaction evidence="4">
        <text>a 2'-deoxyadenosine in DNA + S-adenosyl-L-methionine = an N(6)-methyl-2'-deoxyadenosine in DNA + S-adenosyl-L-homocysteine + H(+)</text>
        <dbReference type="Rhea" id="RHEA:15197"/>
        <dbReference type="Rhea" id="RHEA-COMP:12418"/>
        <dbReference type="Rhea" id="RHEA-COMP:12419"/>
        <dbReference type="ChEBI" id="CHEBI:15378"/>
        <dbReference type="ChEBI" id="CHEBI:57856"/>
        <dbReference type="ChEBI" id="CHEBI:59789"/>
        <dbReference type="ChEBI" id="CHEBI:90615"/>
        <dbReference type="ChEBI" id="CHEBI:90616"/>
        <dbReference type="EC" id="2.1.1.72"/>
    </reaction>
</comment>
<keyword evidence="2 9" id="KW-0489">Methyltransferase</keyword>
<organism evidence="9">
    <name type="scientific">Woronichinia naegeliana WA131</name>
    <dbReference type="NCBI Taxonomy" id="2824559"/>
    <lineage>
        <taxon>Bacteria</taxon>
        <taxon>Bacillati</taxon>
        <taxon>Cyanobacteriota</taxon>
        <taxon>Cyanophyceae</taxon>
        <taxon>Synechococcales</taxon>
        <taxon>Coelosphaeriaceae</taxon>
        <taxon>Woronichinia</taxon>
    </lineage>
</organism>
<evidence type="ECO:0000256" key="3">
    <source>
        <dbReference type="ARBA" id="ARBA00022679"/>
    </source>
</evidence>
<evidence type="ECO:0000259" key="6">
    <source>
        <dbReference type="Pfam" id="PF20465"/>
    </source>
</evidence>
<keyword evidence="3" id="KW-0808">Transferase</keyword>
<protein>
    <recommendedName>
        <fullName evidence="1">site-specific DNA-methyltransferase (adenine-specific)</fullName>
        <ecNumber evidence="1">2.1.1.72</ecNumber>
    </recommendedName>
</protein>
<proteinExistence type="predicted"/>
<evidence type="ECO:0000313" key="9">
    <source>
        <dbReference type="EMBL" id="UXE59712.1"/>
    </source>
</evidence>
<dbReference type="PANTHER" id="PTHR33841">
    <property type="entry name" value="DNA METHYLTRANSFERASE YEEA-RELATED"/>
    <property type="match status" value="1"/>
</dbReference>
<dbReference type="Pfam" id="PF20464">
    <property type="entry name" value="MmeI_N"/>
    <property type="match status" value="1"/>
</dbReference>
<evidence type="ECO:0000259" key="8">
    <source>
        <dbReference type="Pfam" id="PF20473"/>
    </source>
</evidence>
<dbReference type="PRINTS" id="PR00507">
    <property type="entry name" value="N12N6MTFRASE"/>
</dbReference>
<dbReference type="InterPro" id="IPR002052">
    <property type="entry name" value="DNA_methylase_N6_adenine_CS"/>
</dbReference>
<evidence type="ECO:0000256" key="4">
    <source>
        <dbReference type="ARBA" id="ARBA00047942"/>
    </source>
</evidence>
<feature type="domain" description="MmeI-like helicase spacer" evidence="6">
    <location>
        <begin position="116"/>
        <end position="185"/>
    </location>
</feature>
<dbReference type="GO" id="GO:0009007">
    <property type="term" value="F:site-specific DNA-methyltransferase (adenine-specific) activity"/>
    <property type="evidence" value="ECO:0007669"/>
    <property type="project" value="UniProtKB-EC"/>
</dbReference>
<evidence type="ECO:0000256" key="2">
    <source>
        <dbReference type="ARBA" id="ARBA00022603"/>
    </source>
</evidence>
<dbReference type="InterPro" id="IPR029063">
    <property type="entry name" value="SAM-dependent_MTases_sf"/>
</dbReference>
<dbReference type="SUPFAM" id="SSF53335">
    <property type="entry name" value="S-adenosyl-L-methionine-dependent methyltransferases"/>
    <property type="match status" value="1"/>
</dbReference>
<dbReference type="InterPro" id="IPR050953">
    <property type="entry name" value="N4_N6_ade-DNA_methylase"/>
</dbReference>
<dbReference type="InterPro" id="IPR046819">
    <property type="entry name" value="MmeI_hel"/>
</dbReference>
<dbReference type="PANTHER" id="PTHR33841:SF1">
    <property type="entry name" value="DNA METHYLTRANSFERASE A"/>
    <property type="match status" value="1"/>
</dbReference>
<dbReference type="InterPro" id="IPR046816">
    <property type="entry name" value="MmeI_Mtase"/>
</dbReference>
<dbReference type="InterPro" id="IPR046817">
    <property type="entry name" value="MmeI_N"/>
</dbReference>
<feature type="domain" description="MmeI-like N-terminal" evidence="5">
    <location>
        <begin position="13"/>
        <end position="102"/>
    </location>
</feature>
<dbReference type="Pfam" id="PF20465">
    <property type="entry name" value="MmeI_hel"/>
    <property type="match status" value="1"/>
</dbReference>
<sequence length="824" mass="94823">MKKRGENLDKHYPQAFRYWTYLVPDRPRYVILCNFDQFWIYDFNLQVDTPVDIIALENLPERASAFRFLEPANFPPIFRNNQVEVTEKAASRMGQLFKLLKARQNQSKVFDELMAQRFVLQCVLAMFAEDRKLLPNDLFVDCVQACMKGESSYDVLGGLFRAMNSAGITPVGRYKGVDYFNGGLFAKIEAIELTEKELELLNATALQDWSKVRPAIFGSIFEGTANSQERHTHGIHFTSEVDIMKIVRPTISEYWEDKIEAAKNLEELSQLEQELRSYRVLDPACGSGNFLYIAYQELKRIERLLFEKIALISGDNQQQKIGVVTPIQFYGIDINPFAVELARVTMMIARKVAIDRFDLTEPALPLDTLDQNIICKDALFTPWQTADAIIGNPPFLGGKKLRSLLGNKYTEKVYKAFPEVEGQPDFCVFWFRKTTDYLGEKTRAGLVGTNSITQVSGRRASLDYVVNHGGIIHSAISTQEWSGEAAVHVSIVNWSKQQPKRKVLDGLEVATISSSLKNEISIASAMQLKANENMSFESCALGGKGFIISEEEAQEWIKADAKNSKVLKPMIDGKNLIHFYQKKDWVIDFNDMSIEQASLYKLPFQRVREKVKPERDNNRRNARRLNWWQFGEKRPAMRKALESLDFYFALPKIVKWVMFARVNINILPCEANMVIASDDFYLLGILTSQIHQLWVKAQRSTLKSDTRYTNTTCFETFPFPQNVKSNLIEKIRIKAQELDQYRTEQIEQKRWSITKLYNEYFHEPASQLYKLHLQLDRLIMEAYDLTTENDILAELLALNLELAEREKQGETIIGAKNFRHFSPS</sequence>
<dbReference type="GO" id="GO:0003676">
    <property type="term" value="F:nucleic acid binding"/>
    <property type="evidence" value="ECO:0007669"/>
    <property type="project" value="InterPro"/>
</dbReference>
<dbReference type="AlphaFoldDB" id="A0A977PUV6"/>
<dbReference type="EC" id="2.1.1.72" evidence="1"/>
<feature type="domain" description="MmeI-like target recognition" evidence="7">
    <location>
        <begin position="526"/>
        <end position="721"/>
    </location>
</feature>